<protein>
    <recommendedName>
        <fullName evidence="2">MAGE domain-containing protein</fullName>
    </recommendedName>
</protein>
<dbReference type="Gene3D" id="1.10.10.1200">
    <property type="entry name" value="MAGE homology domain, winged helix WH1 motif"/>
    <property type="match status" value="1"/>
</dbReference>
<dbReference type="Proteomes" id="UP000076532">
    <property type="component" value="Unassembled WGS sequence"/>
</dbReference>
<proteinExistence type="predicted"/>
<feature type="region of interest" description="Disordered" evidence="1">
    <location>
        <begin position="1"/>
        <end position="69"/>
    </location>
</feature>
<dbReference type="AlphaFoldDB" id="A0A166B0T6"/>
<feature type="region of interest" description="Disordered" evidence="1">
    <location>
        <begin position="312"/>
        <end position="338"/>
    </location>
</feature>
<dbReference type="InterPro" id="IPR037445">
    <property type="entry name" value="MAGE"/>
</dbReference>
<dbReference type="InterPro" id="IPR002190">
    <property type="entry name" value="MHD_dom"/>
</dbReference>
<keyword evidence="4" id="KW-1185">Reference proteome</keyword>
<evidence type="ECO:0000313" key="4">
    <source>
        <dbReference type="Proteomes" id="UP000076532"/>
    </source>
</evidence>
<dbReference type="EMBL" id="KV417651">
    <property type="protein sequence ID" value="KZP12161.1"/>
    <property type="molecule type" value="Genomic_DNA"/>
</dbReference>
<dbReference type="InterPro" id="IPR041898">
    <property type="entry name" value="MAGE_WH1"/>
</dbReference>
<gene>
    <name evidence="3" type="ORF">FIBSPDRAFT_961587</name>
</gene>
<dbReference type="PANTHER" id="PTHR11736:SF14">
    <property type="entry name" value="NSE3 HOMOLOG, SMC5-SMC6 COMPLEX COMPONENT"/>
    <property type="match status" value="1"/>
</dbReference>
<dbReference type="Gene3D" id="1.10.10.1210">
    <property type="entry name" value="MAGE homology domain, winged helix WH2 motif"/>
    <property type="match status" value="1"/>
</dbReference>
<name>A0A166B0T6_9AGAM</name>
<feature type="compositionally biased region" description="Acidic residues" evidence="1">
    <location>
        <begin position="32"/>
        <end position="56"/>
    </location>
</feature>
<sequence>MPARAGPSRSQRAPKPSQTQPRTRRGSRRDPEEEEDEEQMEQENDEDADADVDMDADLGAGNKGGEMERQASSLVRLALFTEQKRVPLKRDEISKKGASIWLPQGGYFLTLITVMGSSSRSFGTVFEMAQKILRKTFGMELVELRSRAEIHAEGSANVANEELDEARKATGVKKKTAAAGSKTYILRSVLHPLIIEYAALTDVQILEEEAVDAPDSDDEDDAGVGLRTYGSIISWSQADQLGSVGVLYVALTLILVSGRVITEMDLRSNLKRLRLPPSANISFNSRSTHRQLTVDAFLAQLSRQGYIERHRIGDTGNKKAGAGGGKRGRAPAATQGNAEDGATFEWRWGNRAHSEVGEQAIAAFAAEFMVERMGGQVQDDDEEGAANNANNAKRQAERMVVLERMVKGIGRAAGGELAEIK</sequence>
<feature type="domain" description="MAGE" evidence="2">
    <location>
        <begin position="74"/>
        <end position="361"/>
    </location>
</feature>
<dbReference type="PANTHER" id="PTHR11736">
    <property type="entry name" value="MELANOMA-ASSOCIATED ANTIGEN MAGE ANTIGEN"/>
    <property type="match status" value="1"/>
</dbReference>
<dbReference type="SMART" id="SM01373">
    <property type="entry name" value="MAGE"/>
    <property type="match status" value="1"/>
</dbReference>
<organism evidence="3 4">
    <name type="scientific">Athelia psychrophila</name>
    <dbReference type="NCBI Taxonomy" id="1759441"/>
    <lineage>
        <taxon>Eukaryota</taxon>
        <taxon>Fungi</taxon>
        <taxon>Dikarya</taxon>
        <taxon>Basidiomycota</taxon>
        <taxon>Agaricomycotina</taxon>
        <taxon>Agaricomycetes</taxon>
        <taxon>Agaricomycetidae</taxon>
        <taxon>Atheliales</taxon>
        <taxon>Atheliaceae</taxon>
        <taxon>Athelia</taxon>
    </lineage>
</organism>
<dbReference type="GO" id="GO:0005634">
    <property type="term" value="C:nucleus"/>
    <property type="evidence" value="ECO:0007669"/>
    <property type="project" value="TreeGrafter"/>
</dbReference>
<reference evidence="3 4" key="1">
    <citation type="journal article" date="2016" name="Mol. Biol. Evol.">
        <title>Comparative Genomics of Early-Diverging Mushroom-Forming Fungi Provides Insights into the Origins of Lignocellulose Decay Capabilities.</title>
        <authorList>
            <person name="Nagy L.G."/>
            <person name="Riley R."/>
            <person name="Tritt A."/>
            <person name="Adam C."/>
            <person name="Daum C."/>
            <person name="Floudas D."/>
            <person name="Sun H."/>
            <person name="Yadav J.S."/>
            <person name="Pangilinan J."/>
            <person name="Larsson K.H."/>
            <person name="Matsuura K."/>
            <person name="Barry K."/>
            <person name="Labutti K."/>
            <person name="Kuo R."/>
            <person name="Ohm R.A."/>
            <person name="Bhattacharya S.S."/>
            <person name="Shirouzu T."/>
            <person name="Yoshinaga Y."/>
            <person name="Martin F.M."/>
            <person name="Grigoriev I.V."/>
            <person name="Hibbett D.S."/>
        </authorList>
    </citation>
    <scope>NUCLEOTIDE SEQUENCE [LARGE SCALE GENOMIC DNA]</scope>
    <source>
        <strain evidence="3 4">CBS 109695</strain>
    </source>
</reference>
<dbReference type="InterPro" id="IPR041899">
    <property type="entry name" value="MAGE_WH2"/>
</dbReference>
<evidence type="ECO:0000256" key="1">
    <source>
        <dbReference type="SAM" id="MobiDB-lite"/>
    </source>
</evidence>
<dbReference type="Pfam" id="PF01454">
    <property type="entry name" value="MAGE"/>
    <property type="match status" value="1"/>
</dbReference>
<feature type="compositionally biased region" description="Polar residues" evidence="1">
    <location>
        <begin position="8"/>
        <end position="21"/>
    </location>
</feature>
<dbReference type="GO" id="GO:0006281">
    <property type="term" value="P:DNA repair"/>
    <property type="evidence" value="ECO:0007669"/>
    <property type="project" value="TreeGrafter"/>
</dbReference>
<dbReference type="STRING" id="436010.A0A166B0T6"/>
<dbReference type="OrthoDB" id="205198at2759"/>
<evidence type="ECO:0000313" key="3">
    <source>
        <dbReference type="EMBL" id="KZP12161.1"/>
    </source>
</evidence>
<evidence type="ECO:0000259" key="2">
    <source>
        <dbReference type="SMART" id="SM01373"/>
    </source>
</evidence>
<accession>A0A166B0T6</accession>